<dbReference type="SUPFAM" id="SSF54523">
    <property type="entry name" value="Pili subunits"/>
    <property type="match status" value="1"/>
</dbReference>
<accession>A0A1F8BD87</accession>
<organism evidence="2 3">
    <name type="scientific">Candidatus Woesebacteria bacterium RIFCSPLOWO2_01_FULL_39_21</name>
    <dbReference type="NCBI Taxonomy" id="1802519"/>
    <lineage>
        <taxon>Bacteria</taxon>
        <taxon>Candidatus Woeseibacteriota</taxon>
    </lineage>
</organism>
<dbReference type="STRING" id="1802519.A2961_03845"/>
<name>A0A1F8BD87_9BACT</name>
<comment type="caution">
    <text evidence="2">The sequence shown here is derived from an EMBL/GenBank/DDBJ whole genome shotgun (WGS) entry which is preliminary data.</text>
</comment>
<dbReference type="InterPro" id="IPR045584">
    <property type="entry name" value="Pilin-like"/>
</dbReference>
<sequence length="154" mass="17084">MKSSPAITLIEILVVIALIIVVVPALYISFSKYRANRALETSIESFADLISTAHVYAREAKDEKAWGVRNIDDSSYEIVSGQPQDYQSDRQTSLNLSVFFENDFFIWFIIGTGEKDIVNSIPADETINLVNTNGRKKGVVVSDTGVVEVIPEIL</sequence>
<gene>
    <name evidence="2" type="ORF">A2961_03845</name>
</gene>
<proteinExistence type="predicted"/>
<keyword evidence="1" id="KW-0812">Transmembrane</keyword>
<protein>
    <recommendedName>
        <fullName evidence="4">General secretion pathway GspH domain-containing protein</fullName>
    </recommendedName>
</protein>
<reference evidence="2 3" key="1">
    <citation type="journal article" date="2016" name="Nat. Commun.">
        <title>Thousands of microbial genomes shed light on interconnected biogeochemical processes in an aquifer system.</title>
        <authorList>
            <person name="Anantharaman K."/>
            <person name="Brown C.T."/>
            <person name="Hug L.A."/>
            <person name="Sharon I."/>
            <person name="Castelle C.J."/>
            <person name="Probst A.J."/>
            <person name="Thomas B.C."/>
            <person name="Singh A."/>
            <person name="Wilkins M.J."/>
            <person name="Karaoz U."/>
            <person name="Brodie E.L."/>
            <person name="Williams K.H."/>
            <person name="Hubbard S.S."/>
            <person name="Banfield J.F."/>
        </authorList>
    </citation>
    <scope>NUCLEOTIDE SEQUENCE [LARGE SCALE GENOMIC DNA]</scope>
</reference>
<keyword evidence="1" id="KW-0472">Membrane</keyword>
<evidence type="ECO:0000256" key="1">
    <source>
        <dbReference type="SAM" id="Phobius"/>
    </source>
</evidence>
<dbReference type="AlphaFoldDB" id="A0A1F8BD87"/>
<feature type="transmembrane region" description="Helical" evidence="1">
    <location>
        <begin position="6"/>
        <end position="28"/>
    </location>
</feature>
<evidence type="ECO:0000313" key="2">
    <source>
        <dbReference type="EMBL" id="OGM61649.1"/>
    </source>
</evidence>
<dbReference type="EMBL" id="MGHF01000034">
    <property type="protein sequence ID" value="OGM61649.1"/>
    <property type="molecule type" value="Genomic_DNA"/>
</dbReference>
<keyword evidence="1" id="KW-1133">Transmembrane helix</keyword>
<evidence type="ECO:0008006" key="4">
    <source>
        <dbReference type="Google" id="ProtNLM"/>
    </source>
</evidence>
<dbReference type="Proteomes" id="UP000177082">
    <property type="component" value="Unassembled WGS sequence"/>
</dbReference>
<evidence type="ECO:0000313" key="3">
    <source>
        <dbReference type="Proteomes" id="UP000177082"/>
    </source>
</evidence>